<dbReference type="Gramene" id="FCD_00037078-RA">
    <property type="protein sequence ID" value="FCD_00037078-RA:cds"/>
    <property type="gene ID" value="FCD_00037078"/>
</dbReference>
<accession>A0AA87ZLG9</accession>
<dbReference type="EMBL" id="BTGU01002215">
    <property type="protein sequence ID" value="GMN35494.1"/>
    <property type="molecule type" value="Genomic_DNA"/>
</dbReference>
<feature type="region of interest" description="Disordered" evidence="1">
    <location>
        <begin position="83"/>
        <end position="106"/>
    </location>
</feature>
<dbReference type="Proteomes" id="UP001187192">
    <property type="component" value="Unassembled WGS sequence"/>
</dbReference>
<gene>
    <name evidence="2" type="ORF">TIFTF001_042235</name>
</gene>
<protein>
    <submittedName>
        <fullName evidence="2">Uncharacterized protein</fullName>
    </submittedName>
</protein>
<sequence length="106" mass="11236">MENLSVAKETQDGDAPFTVRNGRHGNVLKGNPSSLAISSPRDDDDDGTQDGVGDRELAVTTMTAVPCDSVGDITSRVKENVSLNGHGSDKSWHSGEVNNRLGCLVR</sequence>
<keyword evidence="3" id="KW-1185">Reference proteome</keyword>
<evidence type="ECO:0000256" key="1">
    <source>
        <dbReference type="SAM" id="MobiDB-lite"/>
    </source>
</evidence>
<evidence type="ECO:0000313" key="3">
    <source>
        <dbReference type="Proteomes" id="UP001187192"/>
    </source>
</evidence>
<reference evidence="2" key="1">
    <citation type="submission" date="2023-07" db="EMBL/GenBank/DDBJ databases">
        <title>draft genome sequence of fig (Ficus carica).</title>
        <authorList>
            <person name="Takahashi T."/>
            <person name="Nishimura K."/>
        </authorList>
    </citation>
    <scope>NUCLEOTIDE SEQUENCE</scope>
</reference>
<evidence type="ECO:0000313" key="2">
    <source>
        <dbReference type="EMBL" id="GMN35494.1"/>
    </source>
</evidence>
<proteinExistence type="predicted"/>
<organism evidence="2 3">
    <name type="scientific">Ficus carica</name>
    <name type="common">Common fig</name>
    <dbReference type="NCBI Taxonomy" id="3494"/>
    <lineage>
        <taxon>Eukaryota</taxon>
        <taxon>Viridiplantae</taxon>
        <taxon>Streptophyta</taxon>
        <taxon>Embryophyta</taxon>
        <taxon>Tracheophyta</taxon>
        <taxon>Spermatophyta</taxon>
        <taxon>Magnoliopsida</taxon>
        <taxon>eudicotyledons</taxon>
        <taxon>Gunneridae</taxon>
        <taxon>Pentapetalae</taxon>
        <taxon>rosids</taxon>
        <taxon>fabids</taxon>
        <taxon>Rosales</taxon>
        <taxon>Moraceae</taxon>
        <taxon>Ficeae</taxon>
        <taxon>Ficus</taxon>
    </lineage>
</organism>
<name>A0AA87ZLG9_FICCA</name>
<dbReference type="AlphaFoldDB" id="A0AA87ZLG9"/>
<feature type="region of interest" description="Disordered" evidence="1">
    <location>
        <begin position="1"/>
        <end position="55"/>
    </location>
</feature>
<comment type="caution">
    <text evidence="2">The sequence shown here is derived from an EMBL/GenBank/DDBJ whole genome shotgun (WGS) entry which is preliminary data.</text>
</comment>